<comment type="caution">
    <text evidence="5">The sequence shown here is derived from an EMBL/GenBank/DDBJ whole genome shotgun (WGS) entry which is preliminary data.</text>
</comment>
<dbReference type="Gene3D" id="2.40.180.10">
    <property type="entry name" value="Catalase core domain"/>
    <property type="match status" value="1"/>
</dbReference>
<keyword evidence="6" id="KW-1185">Reference proteome</keyword>
<dbReference type="SUPFAM" id="SSF47336">
    <property type="entry name" value="ACP-like"/>
    <property type="match status" value="1"/>
</dbReference>
<reference evidence="5 6" key="1">
    <citation type="journal article" date="2021" name="Commun. Biol.">
        <title>The genome of Shorea leprosula (Dipterocarpaceae) highlights the ecological relevance of drought in aseasonal tropical rainforests.</title>
        <authorList>
            <person name="Ng K.K.S."/>
            <person name="Kobayashi M.J."/>
            <person name="Fawcett J.A."/>
            <person name="Hatakeyama M."/>
            <person name="Paape T."/>
            <person name="Ng C.H."/>
            <person name="Ang C.C."/>
            <person name="Tnah L.H."/>
            <person name="Lee C.T."/>
            <person name="Nishiyama T."/>
            <person name="Sese J."/>
            <person name="O'Brien M.J."/>
            <person name="Copetti D."/>
            <person name="Mohd Noor M.I."/>
            <person name="Ong R.C."/>
            <person name="Putra M."/>
            <person name="Sireger I.Z."/>
            <person name="Indrioko S."/>
            <person name="Kosugi Y."/>
            <person name="Izuno A."/>
            <person name="Isagi Y."/>
            <person name="Lee S.L."/>
            <person name="Shimizu K.K."/>
        </authorList>
    </citation>
    <scope>NUCLEOTIDE SEQUENCE [LARGE SCALE GENOMIC DNA]</scope>
    <source>
        <strain evidence="5">214</strain>
    </source>
</reference>
<dbReference type="SUPFAM" id="SSF56634">
    <property type="entry name" value="Heme-dependent catalase-like"/>
    <property type="match status" value="1"/>
</dbReference>
<dbReference type="InterPro" id="IPR020835">
    <property type="entry name" value="Catalase_sf"/>
</dbReference>
<dbReference type="Pfam" id="PF00550">
    <property type="entry name" value="PP-binding"/>
    <property type="match status" value="1"/>
</dbReference>
<organism evidence="5 6">
    <name type="scientific">Rubroshorea leprosula</name>
    <dbReference type="NCBI Taxonomy" id="152421"/>
    <lineage>
        <taxon>Eukaryota</taxon>
        <taxon>Viridiplantae</taxon>
        <taxon>Streptophyta</taxon>
        <taxon>Embryophyta</taxon>
        <taxon>Tracheophyta</taxon>
        <taxon>Spermatophyta</taxon>
        <taxon>Magnoliopsida</taxon>
        <taxon>eudicotyledons</taxon>
        <taxon>Gunneridae</taxon>
        <taxon>Pentapetalae</taxon>
        <taxon>rosids</taxon>
        <taxon>malvids</taxon>
        <taxon>Malvales</taxon>
        <taxon>Dipterocarpaceae</taxon>
        <taxon>Rubroshorea</taxon>
    </lineage>
</organism>
<feature type="transmembrane region" description="Helical" evidence="3">
    <location>
        <begin position="1379"/>
        <end position="1398"/>
    </location>
</feature>
<keyword evidence="3" id="KW-0472">Membrane</keyword>
<keyword evidence="3" id="KW-0812">Transmembrane</keyword>
<dbReference type="Gene3D" id="3.40.50.12780">
    <property type="entry name" value="N-terminal domain of ligase-like"/>
    <property type="match status" value="1"/>
</dbReference>
<dbReference type="Gene3D" id="1.10.1200.10">
    <property type="entry name" value="ACP-like"/>
    <property type="match status" value="1"/>
</dbReference>
<dbReference type="PROSITE" id="PS00455">
    <property type="entry name" value="AMP_BINDING"/>
    <property type="match status" value="1"/>
</dbReference>
<keyword evidence="3" id="KW-1133">Transmembrane helix</keyword>
<sequence>MDMNDLEKEVFSKVKTIDYYTTVLKIKGLKDMPVGFYYIGEYMDDPATIGNPVAMQRFYADTDIFLFWSYGNSADIEGSTVSNLAIKAVQSMGGEVENVVLQRRFKYFPYVSNQDMKDGFYDRFETELQECGDRSSKELGELPGVEFPDLSTLDGYLKHWGTHTVTQNKILYIWINEEVVIGQRTYAELNANASCIAHKILTNTKPVIKPGDRVLLVFVPGLDFIDAFFGCSRARVLQVPVLPPDPLQRGRQTLLKIENIAKSSNAKAILSTNIYHSAVWAGLVKNIISLAGKNGKSSGRWPNLQWLHTDSWIKNFKNELLDDIVNQSEPQPDNLCFLQFTSGSTGDAKGVMFTYGGLIHNVKLMRRRYKSTSKTAVVSWLPQYHGMGLIGGIFIAMVRGGSAILFSPMTFIRNPLMWLQTMSKYKATHSAGPNFAFELIVRRLESEKNKVRKYDLSSMIFLMVAAEPVRLKTMKRFIELTFPFGLTQEVMAPGYGLAENCVFVSCAFGEGKPIFVDWQGRVCCGYIDSGNGDVDNKIVDPETGEELKEAGKEGEIWITSPRLGLVIGAGKSLASKHLDMSFKITRNIYSADVEKTMESTSELLHPGCCAVIGFPEEVLSAKGISIRDGSDQVGLVVIAEIRDGKPVDNDVVEEIKTRVTEEHGVSVASVKLIKPKTISKTKPGKIKRFDCLNQLAGGTLNTVPDPIFSKKKLLQSFTTGTCKDGFTPRPQTASIPLLTSFLKGLVSELTGIPIKNVSETEILVSYGIDSIGVVRAAQKLSDFLGVPIGAVDIFTATCIADLASFSGSLIVKSQPQLLANSGLHPETGIYSDDLMAEVTTSHQVGIWILQFLALISVSFMLSIPAYASVSSFMSFISASHTLTEGGQWLHYIVPLAFAPFAWILCIFLSCLCIALVQKIASTVLAEHLRGTVFLNYWFEMLGARIGSSVLLDSVDIADPSLVSIGDSTLIAEGTLIQSHEVRNGILSFLPNRIARNSSVGPYAIIQKGTVLQEESEVLSLQKTEEGKFVSRSTKAGTVKSNVSYRTQNKIISQIMGIYMVGFLSTLSSAILSFFYIWISQSPVSLQQFTFLCILGAFRWIPFTAIAYVTMFSHIASNPASFVISTALTYLAHGLILSFLTSTLTHLLRTLADFATWLLCGLAASKQHVKRVPHIRDAVWTLIRFTYGQEMYVKFKLRPYDESINEDTSKVEPTAILPQETGAIPTDEKDSLPLLFLAEDFNRRVNCSGDVRYIFQLQVRPIPEDETIRNIALDCTKPWGEAELPYINIGLHHPLRASIDHGRSLIYEICQHLRNKEPLPEAWRIFLEQSDEKVNLSGCPMAAALETKETEKLTPARTCSLCSSELGSPLKGLRDSPRSLVASGILASLICVVANWVLVGKKKEDKTVQIWSKGVFANTIWQAFTTLVGDCFMEMTSGSVLFVLWMKLMGSHVELDQGVYVDSMGALLNPEMVREGCVGREALLFGHIYEGEGRKVKFRKIRIGEGGFVGSRAVVTPVPIVESGGSLSALSLAMKNEIVK</sequence>
<dbReference type="EMBL" id="BPVZ01000007">
    <property type="protein sequence ID" value="GKU94121.1"/>
    <property type="molecule type" value="Genomic_DNA"/>
</dbReference>
<feature type="domain" description="Carrier" evidence="4">
    <location>
        <begin position="733"/>
        <end position="810"/>
    </location>
</feature>
<dbReference type="InterPro" id="IPR042099">
    <property type="entry name" value="ANL_N_sf"/>
</dbReference>
<dbReference type="InterPro" id="IPR020845">
    <property type="entry name" value="AMP-binding_CS"/>
</dbReference>
<name>A0AAV5I3Q2_9ROSI</name>
<accession>A0AAV5I3Q2</accession>
<dbReference type="InterPro" id="IPR006162">
    <property type="entry name" value="Ppantetheine_attach_site"/>
</dbReference>
<dbReference type="Proteomes" id="UP001054252">
    <property type="component" value="Unassembled WGS sequence"/>
</dbReference>
<dbReference type="PROSITE" id="PS50075">
    <property type="entry name" value="CARRIER"/>
    <property type="match status" value="1"/>
</dbReference>
<gene>
    <name evidence="5" type="ORF">SLEP1_g7649</name>
</gene>
<evidence type="ECO:0000259" key="4">
    <source>
        <dbReference type="PROSITE" id="PS50075"/>
    </source>
</evidence>
<dbReference type="InterPro" id="IPR000873">
    <property type="entry name" value="AMP-dep_synth/lig_dom"/>
</dbReference>
<evidence type="ECO:0000313" key="6">
    <source>
        <dbReference type="Proteomes" id="UP001054252"/>
    </source>
</evidence>
<evidence type="ECO:0000256" key="3">
    <source>
        <dbReference type="SAM" id="Phobius"/>
    </source>
</evidence>
<dbReference type="GO" id="GO:0020037">
    <property type="term" value="F:heme binding"/>
    <property type="evidence" value="ECO:0007669"/>
    <property type="project" value="InterPro"/>
</dbReference>
<evidence type="ECO:0000313" key="5">
    <source>
        <dbReference type="EMBL" id="GKU94121.1"/>
    </source>
</evidence>
<dbReference type="InterPro" id="IPR036736">
    <property type="entry name" value="ACP-like_sf"/>
</dbReference>
<feature type="transmembrane region" description="Helical" evidence="3">
    <location>
        <begin position="888"/>
        <end position="916"/>
    </location>
</feature>
<dbReference type="Gene3D" id="3.30.300.30">
    <property type="match status" value="1"/>
</dbReference>
<evidence type="ECO:0000256" key="1">
    <source>
        <dbReference type="ARBA" id="ARBA00022450"/>
    </source>
</evidence>
<feature type="transmembrane region" description="Helical" evidence="3">
    <location>
        <begin position="1055"/>
        <end position="1076"/>
    </location>
</feature>
<feature type="transmembrane region" description="Helical" evidence="3">
    <location>
        <begin position="1088"/>
        <end position="1109"/>
    </location>
</feature>
<feature type="transmembrane region" description="Helical" evidence="3">
    <location>
        <begin position="1121"/>
        <end position="1139"/>
    </location>
</feature>
<evidence type="ECO:0000256" key="2">
    <source>
        <dbReference type="ARBA" id="ARBA00022553"/>
    </source>
</evidence>
<dbReference type="SUPFAM" id="SSF56801">
    <property type="entry name" value="Acetyl-CoA synthetase-like"/>
    <property type="match status" value="1"/>
</dbReference>
<dbReference type="InterPro" id="IPR009081">
    <property type="entry name" value="PP-bd_ACP"/>
</dbReference>
<dbReference type="PANTHER" id="PTHR22754">
    <property type="entry name" value="DISCO-INTERACTING PROTEIN 2 DIP2 -RELATED"/>
    <property type="match status" value="1"/>
</dbReference>
<dbReference type="PANTHER" id="PTHR22754:SF32">
    <property type="entry name" value="DISCO-INTERACTING PROTEIN 2"/>
    <property type="match status" value="1"/>
</dbReference>
<keyword evidence="2" id="KW-0597">Phosphoprotein</keyword>
<protein>
    <recommendedName>
        <fullName evidence="4">Carrier domain-containing protein</fullName>
    </recommendedName>
</protein>
<proteinExistence type="predicted"/>
<feature type="transmembrane region" description="Helical" evidence="3">
    <location>
        <begin position="844"/>
        <end position="868"/>
    </location>
</feature>
<keyword evidence="1" id="KW-0596">Phosphopantetheine</keyword>
<dbReference type="PROSITE" id="PS00012">
    <property type="entry name" value="PHOSPHOPANTETHEINE"/>
    <property type="match status" value="1"/>
</dbReference>
<dbReference type="InterPro" id="IPR045851">
    <property type="entry name" value="AMP-bd_C_sf"/>
</dbReference>
<dbReference type="Pfam" id="PF00501">
    <property type="entry name" value="AMP-binding"/>
    <property type="match status" value="1"/>
</dbReference>